<dbReference type="EMBL" id="CAJPEV010000869">
    <property type="protein sequence ID" value="CAG0889201.1"/>
    <property type="molecule type" value="Genomic_DNA"/>
</dbReference>
<dbReference type="PANTHER" id="PTHR10174:SF224">
    <property type="entry name" value="RETINOL-BINDING PROTEIN PINTA"/>
    <property type="match status" value="1"/>
</dbReference>
<keyword evidence="3" id="KW-1185">Reference proteome</keyword>
<evidence type="ECO:0000313" key="2">
    <source>
        <dbReference type="EMBL" id="CAD7245503.1"/>
    </source>
</evidence>
<dbReference type="InterPro" id="IPR036865">
    <property type="entry name" value="CRAL-TRIO_dom_sf"/>
</dbReference>
<dbReference type="SMART" id="SM00516">
    <property type="entry name" value="SEC14"/>
    <property type="match status" value="2"/>
</dbReference>
<dbReference type="Pfam" id="PF00650">
    <property type="entry name" value="CRAL_TRIO"/>
    <property type="match status" value="2"/>
</dbReference>
<protein>
    <recommendedName>
        <fullName evidence="1">CRAL-TRIO domain-containing protein</fullName>
    </recommendedName>
</protein>
<organism evidence="2">
    <name type="scientific">Darwinula stevensoni</name>
    <dbReference type="NCBI Taxonomy" id="69355"/>
    <lineage>
        <taxon>Eukaryota</taxon>
        <taxon>Metazoa</taxon>
        <taxon>Ecdysozoa</taxon>
        <taxon>Arthropoda</taxon>
        <taxon>Crustacea</taxon>
        <taxon>Oligostraca</taxon>
        <taxon>Ostracoda</taxon>
        <taxon>Podocopa</taxon>
        <taxon>Podocopida</taxon>
        <taxon>Darwinulocopina</taxon>
        <taxon>Darwinuloidea</taxon>
        <taxon>Darwinulidae</taxon>
        <taxon>Darwinula</taxon>
    </lineage>
</organism>
<accession>A0A7R9A439</accession>
<dbReference type="SUPFAM" id="SSF52087">
    <property type="entry name" value="CRAL/TRIO domain"/>
    <property type="match status" value="2"/>
</dbReference>
<reference evidence="2" key="1">
    <citation type="submission" date="2020-11" db="EMBL/GenBank/DDBJ databases">
        <authorList>
            <person name="Tran Van P."/>
        </authorList>
    </citation>
    <scope>NUCLEOTIDE SEQUENCE</scope>
</reference>
<dbReference type="SUPFAM" id="SSF46938">
    <property type="entry name" value="CRAL/TRIO N-terminal domain"/>
    <property type="match status" value="2"/>
</dbReference>
<gene>
    <name evidence="2" type="ORF">DSTB1V02_LOCUS5376</name>
</gene>
<dbReference type="PROSITE" id="PS50191">
    <property type="entry name" value="CRAL_TRIO"/>
    <property type="match status" value="2"/>
</dbReference>
<dbReference type="EMBL" id="LR900386">
    <property type="protein sequence ID" value="CAD7245503.1"/>
    <property type="molecule type" value="Genomic_DNA"/>
</dbReference>
<sequence length="895" mass="102735">MPGDGEDTYVCTLPDWLQEKAEKELKERKETRADDIKAIRHWLEKQPHLQSVPRDDQTILMFLRGCKFSLERTKEKLDMFFSIKTLLPEFFENGDPMHPTNLTILRLGACLPVEGKYDAEGRKIIIMRPAVHDPDKIKQENIFRVNCFIMDIILHEFKSDTSRRLFQDEQTQICGFIGVIDMAGMTWAHGMAISPTLAKKAMTVWQDGYPTRPKGFNYIHTPPFFETVFNIVRGFMKEKMKQRLSIHGSRLESLHQNVPPDLLPEELDGTYGNYKDMADYWMKKVLSHREVIMERAKQKSNEKLRPGKGKSFEDVFGIEGSFRKLNGARMERQPPSPPGAPGTELGAPLEVILFPSDIAQVGLGVPASLQCPLFQPKYATSAASDSSQRQLHKHHAEFAALLYTYSTVSFVCCTTPSMSFDKVHVRHALLHEFRLDHSPAEAHRNICKAEGHEVMTEQTCSNWFKRFRSGDVSLEDKEKSGRPTEVDLDQLRSLIEDDPSVSTRYLARVLGCSHSSIHRQLISLGKVCKAGRWIPHTLTDENRNARVGVCNSLLLRSRRDDWLDDIITSDEKHEYSSMPSGDGEDTYVCTLPDWLQEKAEKELKERKETRADDIKAIRHWLEKQPHLQSVPRDDQTILMFLRGCKFSLERTKEKLDMFFSIKALLPEFFENGDPMHPTNLAILRLGTCLPIDNKYDPDGRKIMIIRTAAHDPAKTKQEDIFRVNNFIVDIILHEDEQTQICGFIGVMDMAGTTWAHGMAMTPTLIKKAMTTWQDGYPTRPKGFNYIHTPPSFETIFSIFRGFMKEKMKQRLSIHGSRLESLHQNVPADLLPEELGGTHGNYKDMTDYWMKKVLSHREVIMERAKQKSNEKLRPGKSKNFEDVFGIEGSFRMLNVD</sequence>
<dbReference type="SMART" id="SM01100">
    <property type="entry name" value="CRAL_TRIO_N"/>
    <property type="match status" value="2"/>
</dbReference>
<dbReference type="OrthoDB" id="6682367at2759"/>
<dbReference type="PRINTS" id="PR00180">
    <property type="entry name" value="CRETINALDHBP"/>
</dbReference>
<dbReference type="GO" id="GO:0016020">
    <property type="term" value="C:membrane"/>
    <property type="evidence" value="ECO:0007669"/>
    <property type="project" value="TreeGrafter"/>
</dbReference>
<dbReference type="Proteomes" id="UP000677054">
    <property type="component" value="Unassembled WGS sequence"/>
</dbReference>
<dbReference type="GO" id="GO:1902936">
    <property type="term" value="F:phosphatidylinositol bisphosphate binding"/>
    <property type="evidence" value="ECO:0007669"/>
    <property type="project" value="TreeGrafter"/>
</dbReference>
<proteinExistence type="predicted"/>
<dbReference type="PANTHER" id="PTHR10174">
    <property type="entry name" value="ALPHA-TOCOPHEROL TRANSFER PROTEIN-RELATED"/>
    <property type="match status" value="1"/>
</dbReference>
<dbReference type="InterPro" id="IPR041426">
    <property type="entry name" value="Mos1_HTH"/>
</dbReference>
<dbReference type="Gene3D" id="1.10.8.20">
    <property type="entry name" value="N-terminal domain of phosphatidylinositol transfer protein sec14p"/>
    <property type="match status" value="2"/>
</dbReference>
<dbReference type="Gene3D" id="3.40.525.10">
    <property type="entry name" value="CRAL-TRIO lipid binding domain"/>
    <property type="match status" value="2"/>
</dbReference>
<evidence type="ECO:0000313" key="3">
    <source>
        <dbReference type="Proteomes" id="UP000677054"/>
    </source>
</evidence>
<dbReference type="Gene3D" id="1.10.10.1450">
    <property type="match status" value="1"/>
</dbReference>
<feature type="domain" description="CRAL-TRIO" evidence="1">
    <location>
        <begin position="98"/>
        <end position="275"/>
    </location>
</feature>
<dbReference type="InterPro" id="IPR011074">
    <property type="entry name" value="CRAL/TRIO_N_dom"/>
</dbReference>
<dbReference type="CDD" id="cd00170">
    <property type="entry name" value="SEC14"/>
    <property type="match status" value="2"/>
</dbReference>
<dbReference type="AlphaFoldDB" id="A0A7R9A439"/>
<feature type="domain" description="CRAL-TRIO" evidence="1">
    <location>
        <begin position="676"/>
        <end position="842"/>
    </location>
</feature>
<dbReference type="Pfam" id="PF17906">
    <property type="entry name" value="HTH_48"/>
    <property type="match status" value="1"/>
</dbReference>
<name>A0A7R9A439_9CRUS</name>
<dbReference type="InterPro" id="IPR036273">
    <property type="entry name" value="CRAL/TRIO_N_dom_sf"/>
</dbReference>
<evidence type="ECO:0000259" key="1">
    <source>
        <dbReference type="PROSITE" id="PS50191"/>
    </source>
</evidence>
<dbReference type="InterPro" id="IPR001251">
    <property type="entry name" value="CRAL-TRIO_dom"/>
</dbReference>
<dbReference type="Gene3D" id="1.20.5.1200">
    <property type="entry name" value="Alpha-tocopherol transfer"/>
    <property type="match status" value="2"/>
</dbReference>